<dbReference type="Gene3D" id="2.40.420.20">
    <property type="match status" value="1"/>
</dbReference>
<evidence type="ECO:0000313" key="8">
    <source>
        <dbReference type="Proteomes" id="UP000218151"/>
    </source>
</evidence>
<evidence type="ECO:0000313" key="7">
    <source>
        <dbReference type="EMBL" id="PAX08056.1"/>
    </source>
</evidence>
<dbReference type="Gene3D" id="2.40.30.170">
    <property type="match status" value="1"/>
</dbReference>
<gene>
    <name evidence="7" type="ORF">CKY28_10705</name>
</gene>
<feature type="domain" description="CusB-like beta-barrel" evidence="5">
    <location>
        <begin position="250"/>
        <end position="319"/>
    </location>
</feature>
<dbReference type="Gene3D" id="2.40.50.100">
    <property type="match status" value="1"/>
</dbReference>
<dbReference type="OrthoDB" id="7422354at2"/>
<dbReference type="InterPro" id="IPR058792">
    <property type="entry name" value="Beta-barrel_RND_2"/>
</dbReference>
<dbReference type="Pfam" id="PF25989">
    <property type="entry name" value="YknX_C"/>
    <property type="match status" value="1"/>
</dbReference>
<name>A0A2A2SFL7_9SPHN</name>
<organism evidence="7 8">
    <name type="scientific">Sphingomonas lenta</name>
    <dbReference type="NCBI Taxonomy" id="1141887"/>
    <lineage>
        <taxon>Bacteria</taxon>
        <taxon>Pseudomonadati</taxon>
        <taxon>Pseudomonadota</taxon>
        <taxon>Alphaproteobacteria</taxon>
        <taxon>Sphingomonadales</taxon>
        <taxon>Sphingomonadaceae</taxon>
        <taxon>Sphingomonas</taxon>
    </lineage>
</organism>
<feature type="coiled-coil region" evidence="2">
    <location>
        <begin position="141"/>
        <end position="170"/>
    </location>
</feature>
<accession>A0A2A2SFL7</accession>
<dbReference type="EMBL" id="NSLI01000003">
    <property type="protein sequence ID" value="PAX08056.1"/>
    <property type="molecule type" value="Genomic_DNA"/>
</dbReference>
<keyword evidence="2" id="KW-0175">Coiled coil</keyword>
<dbReference type="Proteomes" id="UP000218151">
    <property type="component" value="Unassembled WGS sequence"/>
</dbReference>
<dbReference type="PANTHER" id="PTHR30469:SF15">
    <property type="entry name" value="HLYD FAMILY OF SECRETION PROTEINS"/>
    <property type="match status" value="1"/>
</dbReference>
<evidence type="ECO:0000259" key="6">
    <source>
        <dbReference type="Pfam" id="PF25989"/>
    </source>
</evidence>
<feature type="transmembrane region" description="Helical" evidence="4">
    <location>
        <begin position="30"/>
        <end position="49"/>
    </location>
</feature>
<dbReference type="NCBIfam" id="TIGR01730">
    <property type="entry name" value="RND_mfp"/>
    <property type="match status" value="1"/>
</dbReference>
<dbReference type="Gene3D" id="1.10.287.470">
    <property type="entry name" value="Helix hairpin bin"/>
    <property type="match status" value="1"/>
</dbReference>
<keyword evidence="8" id="KW-1185">Reference proteome</keyword>
<dbReference type="GO" id="GO:0015562">
    <property type="term" value="F:efflux transmembrane transporter activity"/>
    <property type="evidence" value="ECO:0007669"/>
    <property type="project" value="TreeGrafter"/>
</dbReference>
<evidence type="ECO:0000256" key="1">
    <source>
        <dbReference type="ARBA" id="ARBA00009477"/>
    </source>
</evidence>
<dbReference type="SUPFAM" id="SSF111369">
    <property type="entry name" value="HlyD-like secretion proteins"/>
    <property type="match status" value="1"/>
</dbReference>
<keyword evidence="4" id="KW-1133">Transmembrane helix</keyword>
<feature type="region of interest" description="Disordered" evidence="3">
    <location>
        <begin position="1"/>
        <end position="21"/>
    </location>
</feature>
<proteinExistence type="inferred from homology"/>
<dbReference type="RefSeq" id="WP_095998613.1">
    <property type="nucleotide sequence ID" value="NZ_NSLI01000003.1"/>
</dbReference>
<evidence type="ECO:0000259" key="5">
    <source>
        <dbReference type="Pfam" id="PF25954"/>
    </source>
</evidence>
<dbReference type="InterPro" id="IPR006143">
    <property type="entry name" value="RND_pump_MFP"/>
</dbReference>
<comment type="similarity">
    <text evidence="1">Belongs to the membrane fusion protein (MFP) (TC 8.A.1) family.</text>
</comment>
<feature type="domain" description="YknX-like C-terminal permuted SH3-like" evidence="6">
    <location>
        <begin position="328"/>
        <end position="393"/>
    </location>
</feature>
<keyword evidence="4" id="KW-0472">Membrane</keyword>
<reference evidence="8" key="1">
    <citation type="submission" date="2017-09" db="EMBL/GenBank/DDBJ databases">
        <authorList>
            <person name="Feng G."/>
            <person name="Zhu H."/>
        </authorList>
    </citation>
    <scope>NUCLEOTIDE SEQUENCE [LARGE SCALE GENOMIC DNA]</scope>
    <source>
        <strain evidence="8">1PNM-20</strain>
    </source>
</reference>
<evidence type="ECO:0000256" key="4">
    <source>
        <dbReference type="SAM" id="Phobius"/>
    </source>
</evidence>
<evidence type="ECO:0000256" key="3">
    <source>
        <dbReference type="SAM" id="MobiDB-lite"/>
    </source>
</evidence>
<sequence>MNYESGVIESQGAHALSDGREDAGAGRRRTLIIALVLAALAAAAAYYFFRGGGEAQGPGGPAEAKGKREAQVPNVTVVAPGLQPIARTISATGTLAARRDLPVGVAGEGGLVTRVLVEPGQWVGAGQVLATVDRSVQTQTLAQLAAQVNVARAEAQLAQSELERAQALVSRGFVSKADVQRRTATRDQALARVRVAQAAVAEQRARTGRLDIRAPAAGLILTRQVEPGQIVGQGSGVLFRMAEGGRMEMQARLAESDLIGLPVGSRATVTPVGSERSFPGQVWQVSPVIDPQTRQGIARIALGYDRALRPGGFAAAQIVKGATQAPLLPDSAVLSDQQGSFVYVVDARNRAVRRDVKIGQVSDAGVAIAEGLDGTERVVLSAGGFLTPGQTVKPVVQARR</sequence>
<dbReference type="PANTHER" id="PTHR30469">
    <property type="entry name" value="MULTIDRUG RESISTANCE PROTEIN MDTA"/>
    <property type="match status" value="1"/>
</dbReference>
<dbReference type="InterPro" id="IPR058637">
    <property type="entry name" value="YknX-like_C"/>
</dbReference>
<evidence type="ECO:0000256" key="2">
    <source>
        <dbReference type="SAM" id="Coils"/>
    </source>
</evidence>
<comment type="caution">
    <text evidence="7">The sequence shown here is derived from an EMBL/GenBank/DDBJ whole genome shotgun (WGS) entry which is preliminary data.</text>
</comment>
<keyword evidence="4" id="KW-0812">Transmembrane</keyword>
<dbReference type="AlphaFoldDB" id="A0A2A2SFL7"/>
<dbReference type="Pfam" id="PF25954">
    <property type="entry name" value="Beta-barrel_RND_2"/>
    <property type="match status" value="1"/>
</dbReference>
<protein>
    <submittedName>
        <fullName evidence="7">Efflux transporter periplasmic adaptor subunit</fullName>
    </submittedName>
</protein>
<dbReference type="GO" id="GO:1990281">
    <property type="term" value="C:efflux pump complex"/>
    <property type="evidence" value="ECO:0007669"/>
    <property type="project" value="TreeGrafter"/>
</dbReference>